<accession>A0A7Z0J8W2</accession>
<dbReference type="Proteomes" id="UP000572051">
    <property type="component" value="Unassembled WGS sequence"/>
</dbReference>
<sequence length="129" mass="13883">MNRRGLLPAAGALCAALALGLTACGAGDDAGGDACGDGFLPAGEQARAPALPFEEHTLSPFEMRTLRYAEDLLVRDCMRAHGMDWEVLPAPDEDTTDPPHRRRYGVIEARMAERYGYGPVPRSADEVLL</sequence>
<keyword evidence="3" id="KW-1185">Reference proteome</keyword>
<dbReference type="RefSeq" id="WP_179821199.1">
    <property type="nucleotide sequence ID" value="NZ_JACCFS010000001.1"/>
</dbReference>
<dbReference type="AlphaFoldDB" id="A0A7Z0J8W2"/>
<reference evidence="2 3" key="1">
    <citation type="submission" date="2020-07" db="EMBL/GenBank/DDBJ databases">
        <title>Sequencing the genomes of 1000 actinobacteria strains.</title>
        <authorList>
            <person name="Klenk H.-P."/>
        </authorList>
    </citation>
    <scope>NUCLEOTIDE SEQUENCE [LARGE SCALE GENOMIC DNA]</scope>
    <source>
        <strain evidence="2 3">DSM 44442</strain>
    </source>
</reference>
<evidence type="ECO:0000313" key="3">
    <source>
        <dbReference type="Proteomes" id="UP000572051"/>
    </source>
</evidence>
<evidence type="ECO:0000313" key="2">
    <source>
        <dbReference type="EMBL" id="NYJ33137.1"/>
    </source>
</evidence>
<dbReference type="EMBL" id="JACCFS010000001">
    <property type="protein sequence ID" value="NYJ33137.1"/>
    <property type="molecule type" value="Genomic_DNA"/>
</dbReference>
<comment type="caution">
    <text evidence="2">The sequence shown here is derived from an EMBL/GenBank/DDBJ whole genome shotgun (WGS) entry which is preliminary data.</text>
</comment>
<dbReference type="PROSITE" id="PS51257">
    <property type="entry name" value="PROKAR_LIPOPROTEIN"/>
    <property type="match status" value="1"/>
</dbReference>
<organism evidence="2 3">
    <name type="scientific">Nocardiopsis aegyptia</name>
    <dbReference type="NCBI Taxonomy" id="220378"/>
    <lineage>
        <taxon>Bacteria</taxon>
        <taxon>Bacillati</taxon>
        <taxon>Actinomycetota</taxon>
        <taxon>Actinomycetes</taxon>
        <taxon>Streptosporangiales</taxon>
        <taxon>Nocardiopsidaceae</taxon>
        <taxon>Nocardiopsis</taxon>
    </lineage>
</organism>
<name>A0A7Z0J8W2_9ACTN</name>
<protein>
    <recommendedName>
        <fullName evidence="4">Lipoprotein</fullName>
    </recommendedName>
</protein>
<evidence type="ECO:0008006" key="4">
    <source>
        <dbReference type="Google" id="ProtNLM"/>
    </source>
</evidence>
<gene>
    <name evidence="2" type="ORF">HNR10_001018</name>
</gene>
<keyword evidence="1" id="KW-0732">Signal</keyword>
<evidence type="ECO:0000256" key="1">
    <source>
        <dbReference type="SAM" id="SignalP"/>
    </source>
</evidence>
<feature type="signal peptide" evidence="1">
    <location>
        <begin position="1"/>
        <end position="26"/>
    </location>
</feature>
<feature type="chain" id="PRO_5039260416" description="Lipoprotein" evidence="1">
    <location>
        <begin position="27"/>
        <end position="129"/>
    </location>
</feature>
<proteinExistence type="predicted"/>